<feature type="domain" description="Protein kinase" evidence="7">
    <location>
        <begin position="283"/>
        <end position="554"/>
    </location>
</feature>
<evidence type="ECO:0000256" key="2">
    <source>
        <dbReference type="ARBA" id="ARBA00022679"/>
    </source>
</evidence>
<feature type="compositionally biased region" description="Polar residues" evidence="6">
    <location>
        <begin position="69"/>
        <end position="86"/>
    </location>
</feature>
<dbReference type="Pfam" id="PF00069">
    <property type="entry name" value="Pkinase"/>
    <property type="match status" value="1"/>
</dbReference>
<dbReference type="EMBL" id="HBFQ01061331">
    <property type="protein sequence ID" value="CAD8869117.1"/>
    <property type="molecule type" value="Transcribed_RNA"/>
</dbReference>
<feature type="compositionally biased region" description="Low complexity" evidence="6">
    <location>
        <begin position="135"/>
        <end position="150"/>
    </location>
</feature>
<gene>
    <name evidence="8" type="ORF">NSCI0253_LOCUS43473</name>
</gene>
<evidence type="ECO:0000256" key="6">
    <source>
        <dbReference type="SAM" id="MobiDB-lite"/>
    </source>
</evidence>
<evidence type="ECO:0000259" key="7">
    <source>
        <dbReference type="PROSITE" id="PS50011"/>
    </source>
</evidence>
<evidence type="ECO:0000256" key="4">
    <source>
        <dbReference type="ARBA" id="ARBA00022777"/>
    </source>
</evidence>
<reference evidence="8" key="1">
    <citation type="submission" date="2021-01" db="EMBL/GenBank/DDBJ databases">
        <authorList>
            <person name="Corre E."/>
            <person name="Pelletier E."/>
            <person name="Niang G."/>
            <person name="Scheremetjew M."/>
            <person name="Finn R."/>
            <person name="Kale V."/>
            <person name="Holt S."/>
            <person name="Cochrane G."/>
            <person name="Meng A."/>
            <person name="Brown T."/>
            <person name="Cohen L."/>
        </authorList>
    </citation>
    <scope>NUCLEOTIDE SEQUENCE</scope>
</reference>
<dbReference type="PANTHER" id="PTHR24349">
    <property type="entry name" value="SERINE/THREONINE-PROTEIN KINASE"/>
    <property type="match status" value="1"/>
</dbReference>
<evidence type="ECO:0000256" key="5">
    <source>
        <dbReference type="ARBA" id="ARBA00022840"/>
    </source>
</evidence>
<keyword evidence="2" id="KW-0808">Transferase</keyword>
<feature type="compositionally biased region" description="Low complexity" evidence="6">
    <location>
        <begin position="166"/>
        <end position="188"/>
    </location>
</feature>
<dbReference type="AlphaFoldDB" id="A0A7S1AY84"/>
<proteinExistence type="predicted"/>
<organism evidence="8">
    <name type="scientific">Noctiluca scintillans</name>
    <name type="common">Sea sparkle</name>
    <name type="synonym">Red tide dinoflagellate</name>
    <dbReference type="NCBI Taxonomy" id="2966"/>
    <lineage>
        <taxon>Eukaryota</taxon>
        <taxon>Sar</taxon>
        <taxon>Alveolata</taxon>
        <taxon>Dinophyceae</taxon>
        <taxon>Noctilucales</taxon>
        <taxon>Noctilucaceae</taxon>
        <taxon>Noctiluca</taxon>
    </lineage>
</organism>
<dbReference type="InterPro" id="IPR000719">
    <property type="entry name" value="Prot_kinase_dom"/>
</dbReference>
<dbReference type="Gene3D" id="1.10.510.10">
    <property type="entry name" value="Transferase(Phosphotransferase) domain 1"/>
    <property type="match status" value="1"/>
</dbReference>
<evidence type="ECO:0000313" key="8">
    <source>
        <dbReference type="EMBL" id="CAD8869117.1"/>
    </source>
</evidence>
<sequence length="557" mass="61837">MTSNISNEARLAIFASGQDSPRDKWFAGGTDDATRVGTPGDRVRSRESSRGDSKSRGLSSHSGRRGNRLTASPFLNISVRTHTPESPCSGRRRSEPVVRPVSKSCMTRLPDELPVQVAGAPQEQRRDIAAPITARSTSRPSVRPNSSSSTKQRKASLSRMPTDTRTTASVPSASSLTSRSTSESVSATPKASDSEDLSWRLDSDDTNVKVAEPFVVAPVVAPPVEVEPVRERLPLTSSTRAHTTARERLKKRLTVSTTVQHSMPTPAAFRALQEGEAIYDLYAFDEEIYSAGRKGKVVNATRKSDGSEVVVKIRSKRTHKAGERVWRAVMEQFYGMQHSHVLDILEILEDKSAFYVVMPKCNGGELFEFLVTEAEVPETECKRILREILHAVGHLHKHNLVHRDIKPENIMFTLDMADIHSPKTVKLIDFDTCLEWSPTTPKSRRFVGTPGYIAPEALMGMVTPQSDLWSIGVIHYILMTGETPWSQIVSLEDGIVGSAGANKMYDSLKAENFEWEREPWPDFPLARDLCQKLLAFRVEDRPLSVEDALAHPWLADD</sequence>
<protein>
    <recommendedName>
        <fullName evidence="7">Protein kinase domain-containing protein</fullName>
    </recommendedName>
</protein>
<feature type="compositionally biased region" description="Basic and acidic residues" evidence="6">
    <location>
        <begin position="41"/>
        <end position="55"/>
    </location>
</feature>
<dbReference type="PROSITE" id="PS50011">
    <property type="entry name" value="PROTEIN_KINASE_DOM"/>
    <property type="match status" value="1"/>
</dbReference>
<keyword evidence="1" id="KW-0723">Serine/threonine-protein kinase</keyword>
<keyword evidence="5" id="KW-0067">ATP-binding</keyword>
<dbReference type="GO" id="GO:0004674">
    <property type="term" value="F:protein serine/threonine kinase activity"/>
    <property type="evidence" value="ECO:0007669"/>
    <property type="project" value="UniProtKB-KW"/>
</dbReference>
<feature type="region of interest" description="Disordered" evidence="6">
    <location>
        <begin position="14"/>
        <end position="199"/>
    </location>
</feature>
<evidence type="ECO:0000256" key="1">
    <source>
        <dbReference type="ARBA" id="ARBA00022527"/>
    </source>
</evidence>
<dbReference type="PROSITE" id="PS00108">
    <property type="entry name" value="PROTEIN_KINASE_ST"/>
    <property type="match status" value="1"/>
</dbReference>
<evidence type="ECO:0000256" key="3">
    <source>
        <dbReference type="ARBA" id="ARBA00022741"/>
    </source>
</evidence>
<name>A0A7S1AY84_NOCSC</name>
<accession>A0A7S1AY84</accession>
<dbReference type="SMART" id="SM00220">
    <property type="entry name" value="S_TKc"/>
    <property type="match status" value="1"/>
</dbReference>
<dbReference type="SUPFAM" id="SSF56112">
    <property type="entry name" value="Protein kinase-like (PK-like)"/>
    <property type="match status" value="1"/>
</dbReference>
<dbReference type="GO" id="GO:0005524">
    <property type="term" value="F:ATP binding"/>
    <property type="evidence" value="ECO:0007669"/>
    <property type="project" value="UniProtKB-KW"/>
</dbReference>
<dbReference type="InterPro" id="IPR050205">
    <property type="entry name" value="CDPK_Ser/Thr_kinases"/>
</dbReference>
<keyword evidence="4" id="KW-0418">Kinase</keyword>
<dbReference type="InterPro" id="IPR011009">
    <property type="entry name" value="Kinase-like_dom_sf"/>
</dbReference>
<keyword evidence="3" id="KW-0547">Nucleotide-binding</keyword>
<dbReference type="InterPro" id="IPR008271">
    <property type="entry name" value="Ser/Thr_kinase_AS"/>
</dbReference>